<evidence type="ECO:0000256" key="2">
    <source>
        <dbReference type="ARBA" id="ARBA00023125"/>
    </source>
</evidence>
<keyword evidence="3" id="KW-0804">Transcription</keyword>
<dbReference type="PANTHER" id="PTHR42756">
    <property type="entry name" value="TRANSCRIPTIONAL REGULATOR, MARR"/>
    <property type="match status" value="1"/>
</dbReference>
<organism evidence="5 6">
    <name type="scientific">Mycoplasma miroungirhinis</name>
    <dbReference type="NCBI Taxonomy" id="754516"/>
    <lineage>
        <taxon>Bacteria</taxon>
        <taxon>Bacillati</taxon>
        <taxon>Mycoplasmatota</taxon>
        <taxon>Mollicutes</taxon>
        <taxon>Mycoplasmataceae</taxon>
        <taxon>Mycoplasma</taxon>
    </lineage>
</organism>
<dbReference type="PANTHER" id="PTHR42756:SF1">
    <property type="entry name" value="TRANSCRIPTIONAL REPRESSOR OF EMRAB OPERON"/>
    <property type="match status" value="1"/>
</dbReference>
<dbReference type="AlphaFoldDB" id="A0A6M4JIY7"/>
<keyword evidence="6" id="KW-1185">Reference proteome</keyword>
<dbReference type="Pfam" id="PF01047">
    <property type="entry name" value="MarR"/>
    <property type="match status" value="1"/>
</dbReference>
<keyword evidence="1" id="KW-0805">Transcription regulation</keyword>
<keyword evidence="2" id="KW-0238">DNA-binding</keyword>
<dbReference type="SUPFAM" id="SSF46785">
    <property type="entry name" value="Winged helix' DNA-binding domain"/>
    <property type="match status" value="1"/>
</dbReference>
<dbReference type="KEGG" id="mmio:HLA92_00470"/>
<dbReference type="InterPro" id="IPR036390">
    <property type="entry name" value="WH_DNA-bd_sf"/>
</dbReference>
<gene>
    <name evidence="5" type="ORF">HLA92_00470</name>
</gene>
<proteinExistence type="predicted"/>
<dbReference type="GO" id="GO:0003700">
    <property type="term" value="F:DNA-binding transcription factor activity"/>
    <property type="evidence" value="ECO:0007669"/>
    <property type="project" value="InterPro"/>
</dbReference>
<dbReference type="InterPro" id="IPR036388">
    <property type="entry name" value="WH-like_DNA-bd_sf"/>
</dbReference>
<dbReference type="Proteomes" id="UP000502118">
    <property type="component" value="Chromosome"/>
</dbReference>
<dbReference type="EMBL" id="CP053097">
    <property type="protein sequence ID" value="QJR44441.1"/>
    <property type="molecule type" value="Genomic_DNA"/>
</dbReference>
<accession>A0A6M4JIY7</accession>
<dbReference type="InterPro" id="IPR000835">
    <property type="entry name" value="HTH_MarR-typ"/>
</dbReference>
<dbReference type="PROSITE" id="PS50995">
    <property type="entry name" value="HTH_MARR_2"/>
    <property type="match status" value="1"/>
</dbReference>
<protein>
    <submittedName>
        <fullName evidence="5">MarR family transcriptional regulator</fullName>
    </submittedName>
</protein>
<dbReference type="SMART" id="SM00347">
    <property type="entry name" value="HTH_MARR"/>
    <property type="match status" value="1"/>
</dbReference>
<reference evidence="5 6" key="1">
    <citation type="submission" date="2020-05" db="EMBL/GenBank/DDBJ databases">
        <title>Novel Mycoplasma species detected in Mirounga angustirostris (northern elephant seal) from the USA.</title>
        <authorList>
            <person name="Volokhov D.V."/>
        </authorList>
    </citation>
    <scope>NUCLEOTIDE SEQUENCE [LARGE SCALE GENOMIC DNA]</scope>
    <source>
        <strain evidence="5 6">Mirounga ES2806-NAS</strain>
    </source>
</reference>
<evidence type="ECO:0000256" key="1">
    <source>
        <dbReference type="ARBA" id="ARBA00023015"/>
    </source>
</evidence>
<name>A0A6M4JIY7_9MOLU</name>
<dbReference type="PRINTS" id="PR00598">
    <property type="entry name" value="HTHMARR"/>
</dbReference>
<dbReference type="GO" id="GO:0003677">
    <property type="term" value="F:DNA binding"/>
    <property type="evidence" value="ECO:0007669"/>
    <property type="project" value="UniProtKB-KW"/>
</dbReference>
<evidence type="ECO:0000259" key="4">
    <source>
        <dbReference type="PROSITE" id="PS50995"/>
    </source>
</evidence>
<evidence type="ECO:0000313" key="5">
    <source>
        <dbReference type="EMBL" id="QJR44441.1"/>
    </source>
</evidence>
<sequence>MIKELKSVIGIMRANNKLILDLKQTLLNYDINQSEFAVLEYLFHKGRKNIDEIRKHILLTSGSVTYVIDKLEQKNYVIRTICSTDKRIFWVDITQKGKNLISEIFPLHKLNTKNIFKNLKEEEILLLNKLLQKI</sequence>
<feature type="domain" description="HTH marR-type" evidence="4">
    <location>
        <begin position="1"/>
        <end position="134"/>
    </location>
</feature>
<evidence type="ECO:0000313" key="6">
    <source>
        <dbReference type="Proteomes" id="UP000502118"/>
    </source>
</evidence>
<evidence type="ECO:0000256" key="3">
    <source>
        <dbReference type="ARBA" id="ARBA00023163"/>
    </source>
</evidence>
<dbReference type="Gene3D" id="1.10.10.10">
    <property type="entry name" value="Winged helix-like DNA-binding domain superfamily/Winged helix DNA-binding domain"/>
    <property type="match status" value="1"/>
</dbReference>